<reference evidence="1" key="2">
    <citation type="submission" date="2020-05" db="UniProtKB">
        <authorList>
            <consortium name="EnsemblMetazoa"/>
        </authorList>
    </citation>
    <scope>IDENTIFICATION</scope>
    <source>
        <strain evidence="1">Epiroticus2</strain>
    </source>
</reference>
<dbReference type="PANTHER" id="PTHR33053:SF9">
    <property type="entry name" value="AGAP000105-PA"/>
    <property type="match status" value="1"/>
</dbReference>
<dbReference type="AlphaFoldDB" id="A0A182PUX6"/>
<accession>A0A182PUX6</accession>
<dbReference type="PANTHER" id="PTHR33053">
    <property type="entry name" value="PROTEIN, PUTATIVE-RELATED"/>
    <property type="match status" value="1"/>
</dbReference>
<evidence type="ECO:0000313" key="1">
    <source>
        <dbReference type="EnsemblMetazoa" id="AEPI010763-PA"/>
    </source>
</evidence>
<dbReference type="STRING" id="199890.A0A182PUX6"/>
<evidence type="ECO:0000313" key="2">
    <source>
        <dbReference type="Proteomes" id="UP000075885"/>
    </source>
</evidence>
<dbReference type="VEuPathDB" id="VectorBase:AEPI010763"/>
<reference evidence="2" key="1">
    <citation type="submission" date="2013-03" db="EMBL/GenBank/DDBJ databases">
        <title>The Genome Sequence of Anopheles epiroticus epiroticus2.</title>
        <authorList>
            <consortium name="The Broad Institute Genomics Platform"/>
            <person name="Neafsey D.E."/>
            <person name="Howell P."/>
            <person name="Walker B."/>
            <person name="Young S.K."/>
            <person name="Zeng Q."/>
            <person name="Gargeya S."/>
            <person name="Fitzgerald M."/>
            <person name="Haas B."/>
            <person name="Abouelleil A."/>
            <person name="Allen A.W."/>
            <person name="Alvarado L."/>
            <person name="Arachchi H.M."/>
            <person name="Berlin A.M."/>
            <person name="Chapman S.B."/>
            <person name="Gainer-Dewar J."/>
            <person name="Goldberg J."/>
            <person name="Griggs A."/>
            <person name="Gujja S."/>
            <person name="Hansen M."/>
            <person name="Howarth C."/>
            <person name="Imamovic A."/>
            <person name="Ireland A."/>
            <person name="Larimer J."/>
            <person name="McCowan C."/>
            <person name="Murphy C."/>
            <person name="Pearson M."/>
            <person name="Poon T.W."/>
            <person name="Priest M."/>
            <person name="Roberts A."/>
            <person name="Saif S."/>
            <person name="Shea T."/>
            <person name="Sisk P."/>
            <person name="Sykes S."/>
            <person name="Wortman J."/>
            <person name="Nusbaum C."/>
            <person name="Birren B."/>
        </authorList>
    </citation>
    <scope>NUCLEOTIDE SEQUENCE [LARGE SCALE GENOMIC DNA]</scope>
    <source>
        <strain evidence="2">Epiroticus2</strain>
    </source>
</reference>
<organism evidence="1 2">
    <name type="scientific">Anopheles epiroticus</name>
    <dbReference type="NCBI Taxonomy" id="199890"/>
    <lineage>
        <taxon>Eukaryota</taxon>
        <taxon>Metazoa</taxon>
        <taxon>Ecdysozoa</taxon>
        <taxon>Arthropoda</taxon>
        <taxon>Hexapoda</taxon>
        <taxon>Insecta</taxon>
        <taxon>Pterygota</taxon>
        <taxon>Neoptera</taxon>
        <taxon>Endopterygota</taxon>
        <taxon>Diptera</taxon>
        <taxon>Nematocera</taxon>
        <taxon>Culicoidea</taxon>
        <taxon>Culicidae</taxon>
        <taxon>Anophelinae</taxon>
        <taxon>Anopheles</taxon>
    </lineage>
</organism>
<dbReference type="EnsemblMetazoa" id="AEPI010763-RA">
    <property type="protein sequence ID" value="AEPI010763-PA"/>
    <property type="gene ID" value="AEPI010763"/>
</dbReference>
<protein>
    <submittedName>
        <fullName evidence="1">Uncharacterized protein</fullName>
    </submittedName>
</protein>
<sequence length="291" mass="34184">MDVVKVCRLSLLAVVEDVDLLKVYVSIDGLPIFNRQFWPILLNVHNIPEVPAMTIAVYSGSTKPVDIDQFLQPFVDELNFLMENGITFNNKQFSIELRVIIADSPARAYIKDNFDIIKQIIVADQLHLIDLGITKRMILTHIKLIEIHRKFRSLRDYKNWKGSEFSSFQFYASFVILKDEEQYKHFMLYFCSLTLFSSNVYKEHWPLANTLIQFYVKRYANIYGPGFISNNVHNLLHIFKEVEQFGPISSISSYPFENHLQHLKRSLRSDWKCFEQTINRLSEKEVYNTLV</sequence>
<dbReference type="Proteomes" id="UP000075885">
    <property type="component" value="Unassembled WGS sequence"/>
</dbReference>
<proteinExistence type="predicted"/>
<name>A0A182PUX6_9DIPT</name>
<keyword evidence="2" id="KW-1185">Reference proteome</keyword>